<feature type="compositionally biased region" description="Polar residues" evidence="1">
    <location>
        <begin position="329"/>
        <end position="339"/>
    </location>
</feature>
<dbReference type="EMBL" id="KB446535">
    <property type="protein sequence ID" value="EME48756.1"/>
    <property type="molecule type" value="Genomic_DNA"/>
</dbReference>
<dbReference type="OrthoDB" id="5382952at2759"/>
<feature type="compositionally biased region" description="Low complexity" evidence="1">
    <location>
        <begin position="227"/>
        <end position="246"/>
    </location>
</feature>
<feature type="compositionally biased region" description="Basic and acidic residues" evidence="1">
    <location>
        <begin position="939"/>
        <end position="948"/>
    </location>
</feature>
<proteinExistence type="predicted"/>
<feature type="compositionally biased region" description="Basic and acidic residues" evidence="1">
    <location>
        <begin position="135"/>
        <end position="148"/>
    </location>
</feature>
<dbReference type="OMA" id="QVGRIPQ"/>
<feature type="region of interest" description="Disordered" evidence="1">
    <location>
        <begin position="1466"/>
        <end position="1490"/>
    </location>
</feature>
<feature type="compositionally biased region" description="Low complexity" evidence="1">
    <location>
        <begin position="67"/>
        <end position="80"/>
    </location>
</feature>
<feature type="compositionally biased region" description="Low complexity" evidence="1">
    <location>
        <begin position="408"/>
        <end position="427"/>
    </location>
</feature>
<feature type="compositionally biased region" description="Polar residues" evidence="1">
    <location>
        <begin position="56"/>
        <end position="66"/>
    </location>
</feature>
<gene>
    <name evidence="2" type="ORF">DOTSEDRAFT_67707</name>
</gene>
<feature type="compositionally biased region" description="Polar residues" evidence="1">
    <location>
        <begin position="1183"/>
        <end position="1196"/>
    </location>
</feature>
<feature type="compositionally biased region" description="Low complexity" evidence="1">
    <location>
        <begin position="979"/>
        <end position="997"/>
    </location>
</feature>
<evidence type="ECO:0000256" key="1">
    <source>
        <dbReference type="SAM" id="MobiDB-lite"/>
    </source>
</evidence>
<dbReference type="HOGENOM" id="CLU_002714_1_0_1"/>
<feature type="region of interest" description="Disordered" evidence="1">
    <location>
        <begin position="1183"/>
        <end position="1237"/>
    </location>
</feature>
<feature type="compositionally biased region" description="Low complexity" evidence="1">
    <location>
        <begin position="521"/>
        <end position="547"/>
    </location>
</feature>
<reference evidence="2 3" key="2">
    <citation type="journal article" date="2012" name="PLoS Pathog.">
        <title>Diverse lifestyles and strategies of plant pathogenesis encoded in the genomes of eighteen Dothideomycetes fungi.</title>
        <authorList>
            <person name="Ohm R.A."/>
            <person name="Feau N."/>
            <person name="Henrissat B."/>
            <person name="Schoch C.L."/>
            <person name="Horwitz B.A."/>
            <person name="Barry K.W."/>
            <person name="Condon B.J."/>
            <person name="Copeland A.C."/>
            <person name="Dhillon B."/>
            <person name="Glaser F."/>
            <person name="Hesse C.N."/>
            <person name="Kosti I."/>
            <person name="LaButti K."/>
            <person name="Lindquist E.A."/>
            <person name="Lucas S."/>
            <person name="Salamov A.A."/>
            <person name="Bradshaw R.E."/>
            <person name="Ciuffetti L."/>
            <person name="Hamelin R.C."/>
            <person name="Kema G.H.J."/>
            <person name="Lawrence C."/>
            <person name="Scott J.A."/>
            <person name="Spatafora J.W."/>
            <person name="Turgeon B.G."/>
            <person name="de Wit P.J.G.M."/>
            <person name="Zhong S."/>
            <person name="Goodwin S.B."/>
            <person name="Grigoriev I.V."/>
        </authorList>
    </citation>
    <scope>NUCLEOTIDE SEQUENCE [LARGE SCALE GENOMIC DNA]</scope>
    <source>
        <strain evidence="3">NZE10 / CBS 128990</strain>
    </source>
</reference>
<organism evidence="2 3">
    <name type="scientific">Dothistroma septosporum (strain NZE10 / CBS 128990)</name>
    <name type="common">Red band needle blight fungus</name>
    <name type="synonym">Mycosphaerella pini</name>
    <dbReference type="NCBI Taxonomy" id="675120"/>
    <lineage>
        <taxon>Eukaryota</taxon>
        <taxon>Fungi</taxon>
        <taxon>Dikarya</taxon>
        <taxon>Ascomycota</taxon>
        <taxon>Pezizomycotina</taxon>
        <taxon>Dothideomycetes</taxon>
        <taxon>Dothideomycetidae</taxon>
        <taxon>Mycosphaerellales</taxon>
        <taxon>Mycosphaerellaceae</taxon>
        <taxon>Dothistroma</taxon>
    </lineage>
</organism>
<feature type="region of interest" description="Disordered" evidence="1">
    <location>
        <begin position="399"/>
        <end position="569"/>
    </location>
</feature>
<feature type="compositionally biased region" description="Polar residues" evidence="1">
    <location>
        <begin position="22"/>
        <end position="33"/>
    </location>
</feature>
<feature type="compositionally biased region" description="Polar residues" evidence="1">
    <location>
        <begin position="92"/>
        <end position="122"/>
    </location>
</feature>
<evidence type="ECO:0000313" key="3">
    <source>
        <dbReference type="Proteomes" id="UP000016933"/>
    </source>
</evidence>
<feature type="region of interest" description="Disordered" evidence="1">
    <location>
        <begin position="883"/>
        <end position="1017"/>
    </location>
</feature>
<feature type="region of interest" description="Disordered" evidence="1">
    <location>
        <begin position="183"/>
        <end position="386"/>
    </location>
</feature>
<evidence type="ECO:0000313" key="2">
    <source>
        <dbReference type="EMBL" id="EME48756.1"/>
    </source>
</evidence>
<feature type="compositionally biased region" description="Low complexity" evidence="1">
    <location>
        <begin position="1466"/>
        <end position="1477"/>
    </location>
</feature>
<evidence type="ECO:0008006" key="4">
    <source>
        <dbReference type="Google" id="ProtNLM"/>
    </source>
</evidence>
<feature type="compositionally biased region" description="Polar residues" evidence="1">
    <location>
        <begin position="215"/>
        <end position="225"/>
    </location>
</feature>
<feature type="compositionally biased region" description="Polar residues" evidence="1">
    <location>
        <begin position="1004"/>
        <end position="1017"/>
    </location>
</feature>
<feature type="compositionally biased region" description="Low complexity" evidence="1">
    <location>
        <begin position="583"/>
        <end position="595"/>
    </location>
</feature>
<dbReference type="STRING" id="675120.N1PZ01"/>
<protein>
    <recommendedName>
        <fullName evidence="4">Methyltransferase type 11 domain-containing protein</fullName>
    </recommendedName>
</protein>
<dbReference type="Proteomes" id="UP000016933">
    <property type="component" value="Unassembled WGS sequence"/>
</dbReference>
<feature type="region of interest" description="Disordered" evidence="1">
    <location>
        <begin position="583"/>
        <end position="685"/>
    </location>
</feature>
<feature type="compositionally biased region" description="Low complexity" evidence="1">
    <location>
        <begin position="602"/>
        <end position="617"/>
    </location>
</feature>
<feature type="region of interest" description="Disordered" evidence="1">
    <location>
        <begin position="1"/>
        <end position="165"/>
    </location>
</feature>
<feature type="compositionally biased region" description="Low complexity" evidence="1">
    <location>
        <begin position="659"/>
        <end position="678"/>
    </location>
</feature>
<name>N1PZ01_DOTSN</name>
<reference evidence="3" key="1">
    <citation type="journal article" date="2012" name="PLoS Genet.">
        <title>The genomes of the fungal plant pathogens Cladosporium fulvum and Dothistroma septosporum reveal adaptation to different hosts and lifestyles but also signatures of common ancestry.</title>
        <authorList>
            <person name="de Wit P.J.G.M."/>
            <person name="van der Burgt A."/>
            <person name="Oekmen B."/>
            <person name="Stergiopoulos I."/>
            <person name="Abd-Elsalam K.A."/>
            <person name="Aerts A.L."/>
            <person name="Bahkali A.H."/>
            <person name="Beenen H.G."/>
            <person name="Chettri P."/>
            <person name="Cox M.P."/>
            <person name="Datema E."/>
            <person name="de Vries R.P."/>
            <person name="Dhillon B."/>
            <person name="Ganley A.R."/>
            <person name="Griffiths S.A."/>
            <person name="Guo Y."/>
            <person name="Hamelin R.C."/>
            <person name="Henrissat B."/>
            <person name="Kabir M.S."/>
            <person name="Jashni M.K."/>
            <person name="Kema G."/>
            <person name="Klaubauf S."/>
            <person name="Lapidus A."/>
            <person name="Levasseur A."/>
            <person name="Lindquist E."/>
            <person name="Mehrabi R."/>
            <person name="Ohm R.A."/>
            <person name="Owen T.J."/>
            <person name="Salamov A."/>
            <person name="Schwelm A."/>
            <person name="Schijlen E."/>
            <person name="Sun H."/>
            <person name="van den Burg H.A."/>
            <person name="van Ham R.C.H.J."/>
            <person name="Zhang S."/>
            <person name="Goodwin S.B."/>
            <person name="Grigoriev I.V."/>
            <person name="Collemare J."/>
            <person name="Bradshaw R.E."/>
        </authorList>
    </citation>
    <scope>NUCLEOTIDE SEQUENCE [LARGE SCALE GENOMIC DNA]</scope>
    <source>
        <strain evidence="3">NZE10 / CBS 128990</strain>
    </source>
</reference>
<keyword evidence="3" id="KW-1185">Reference proteome</keyword>
<dbReference type="eggNOG" id="ENOG502QVZH">
    <property type="taxonomic scope" value="Eukaryota"/>
</dbReference>
<sequence>MSSLQSHFRRPPERHDAATLDPRSNSRIPTKNSAVEGGKSSKTVQHVSKLAKRPSRSNTRSEPSIKTSTTRTATPVTAVTQNANSPGRRISVTPSGVTQASAPPNLRTPSLVSGSSISTFDSPRSALRRKPSGAIDKHAAQKRADKGGGVKSTPTTMHAHDQTSGDVYEDTILGISVPISNAYQQDHTGAGQDYYDPDMMRDFTPPVPSLYAPSATPSTRYTESPFSHAPTPSSVSSYSPGLVSTSDLGARPRQGSMPSLTRKPIINQPVKGDGLRPGLQPVRESSTSSSNSTVRPANKLSKQRPGKQTDPLAASGPTKAKDAKRPTRRGQQSNATTKQLPVVPPELAHLNVDAKSPPQKPPQPVRPSRENTPNISGLPGASPVIQSDLPKLYTTYHKRTPSQETPVSPSSSSFKSRFGFSSRSSSRNESPRIDSAVSPPAAARRFHHGATPETQSADGAKLQRKDSPAVAPGASPGKTSRFGIFHRKSKDAKLAEKPKRQSLKGPAAGTGHEGYGRFGARGRSGSSSSGAGARSPSTDSGSSSMAPPSRPPPPRRMMSSGSKEDPLLDDFLLQRLKPVILRGSGSTFSNTASSSELHEASLRPASSKSSSLDSYPRPQLLPLAMRQGSLSPPKKSSFRRPSDSSEDDVAARYPTLAARRSLTRISSSRSKSPVVSPPINTTLDPQQASLHSYDAEGTAWPPADSSLPSHDDPFHGKEGLWLRSPPGEPSLRPAKKLNFLQRMATPRLRGIEREPQRSAVPDHAAHQSPYRAVAHYAMAPSVKPVGLDEVERIAQENETSAEDSMSEHRLSKVVPYEGRHCSLLPSPPGRSHSEDSDFSMKHVLPGILVQRQDSTESPELLRAQPAFKHQTAHVVDIPKSPVQFHTDTMEGPTPQPSNTGVARGSSDVGRDSLSTPEMTGDSPRQPRLSPIGRIPAVVSKRDRDRKLSDNSFSRPFARTQPRPSVKPPGSVYSQIREMASPIESSSQPISSSSTATSTERKGSVFTNPPSISTTRTSVDLHNFGSEFFNFLDRKNSEQSNLSYSTSSGNPSWMSALYVQAPQQEDVWNEYDDFMDEHMPLKTPALKTPTTGSSLGAPFQYSSMLSDGNDGPSFTPALYYPPPCGRLPLPPGLAENVPTVLTIPQQISRFLQPSVSPLTTPDTLARFIGGYGTRSTSTLYTQDASIPNVPSTQQFPRSNLRDSMTSSRHSRSSYHSRTISLPEESTRHSESSLTPGLRPISNTQLRAVVEMPGDRRGASSSLRIGALMTSKYLSFGKVLFSPAHNEIRFADDPKVLVVDGLSSDWSHYIALSYPAAKVYNMTPSMPGSPSFSWPDEDQAPPLNHHQIPLVNIGTPFPFPKGFFKAVVFRFPTATTEQAYAACISECKRVLQPGGYLESAVLDLDLVNMGTKARGALRGLKTRMQQRDPQVCLRNLSDILVRLMGRRGFDAVQRCVVGLPAAGRIPRSQDISSVESDSSGKPVSHREAQSGKSQDFTFSDLLEDGRNNQFGSGRNSDETITKMVAKVGRFWYSSCYEKSLLPADQSIWSDPTLLRECERQGTSLRLLICHAQKPLQTRRRTVSV</sequence>
<accession>N1PZ01</accession>